<sequence length="39" mass="4726">MMHSSSVKIRKRHIIRVGDMFYMNNKFKGKLLPKPLYFL</sequence>
<gene>
    <name evidence="1" type="ORF">RA11412_1642</name>
</gene>
<dbReference type="AlphaFoldDB" id="A0A2Z5R073"/>
<name>A0A2Z5R073_9MICC</name>
<keyword evidence="2" id="KW-1185">Reference proteome</keyword>
<dbReference type="Proteomes" id="UP000250241">
    <property type="component" value="Chromosome"/>
</dbReference>
<dbReference type="KEGG" id="raj:RA11412_1642"/>
<proteinExistence type="predicted"/>
<dbReference type="EMBL" id="AP017895">
    <property type="protein sequence ID" value="BAV87941.1"/>
    <property type="molecule type" value="Genomic_DNA"/>
</dbReference>
<organism evidence="1 2">
    <name type="scientific">Rothia aeria</name>
    <dbReference type="NCBI Taxonomy" id="172042"/>
    <lineage>
        <taxon>Bacteria</taxon>
        <taxon>Bacillati</taxon>
        <taxon>Actinomycetota</taxon>
        <taxon>Actinomycetes</taxon>
        <taxon>Micrococcales</taxon>
        <taxon>Micrococcaceae</taxon>
        <taxon>Rothia</taxon>
    </lineage>
</organism>
<evidence type="ECO:0000313" key="2">
    <source>
        <dbReference type="Proteomes" id="UP000250241"/>
    </source>
</evidence>
<protein>
    <submittedName>
        <fullName evidence="1">Uncharacterized protein</fullName>
    </submittedName>
</protein>
<reference evidence="1 2" key="1">
    <citation type="submission" date="2016-10" db="EMBL/GenBank/DDBJ databases">
        <title>Genome sequence of Rothia aeria strain JCM11412.</title>
        <authorList>
            <person name="Nambu T."/>
        </authorList>
    </citation>
    <scope>NUCLEOTIDE SEQUENCE [LARGE SCALE GENOMIC DNA]</scope>
    <source>
        <strain evidence="1 2">JCM 11412</strain>
    </source>
</reference>
<evidence type="ECO:0000313" key="1">
    <source>
        <dbReference type="EMBL" id="BAV87941.1"/>
    </source>
</evidence>
<accession>A0A2Z5R073</accession>